<evidence type="ECO:0000256" key="4">
    <source>
        <dbReference type="SAM" id="MobiDB-lite"/>
    </source>
</evidence>
<evidence type="ECO:0000256" key="1">
    <source>
        <dbReference type="ARBA" id="ARBA00007347"/>
    </source>
</evidence>
<keyword evidence="3" id="KW-0496">Mitochondrion</keyword>
<organism evidence="5 6">
    <name type="scientific">Operophtera brumata</name>
    <name type="common">Winter moth</name>
    <name type="synonym">Phalaena brumata</name>
    <dbReference type="NCBI Taxonomy" id="104452"/>
    <lineage>
        <taxon>Eukaryota</taxon>
        <taxon>Metazoa</taxon>
        <taxon>Ecdysozoa</taxon>
        <taxon>Arthropoda</taxon>
        <taxon>Hexapoda</taxon>
        <taxon>Insecta</taxon>
        <taxon>Pterygota</taxon>
        <taxon>Neoptera</taxon>
        <taxon>Endopterygota</taxon>
        <taxon>Lepidoptera</taxon>
        <taxon>Glossata</taxon>
        <taxon>Ditrysia</taxon>
        <taxon>Geometroidea</taxon>
        <taxon>Geometridae</taxon>
        <taxon>Larentiinae</taxon>
        <taxon>Operophtera</taxon>
    </lineage>
</organism>
<dbReference type="AlphaFoldDB" id="A0A0L7L3J6"/>
<name>A0A0L7L3J6_OPEBR</name>
<dbReference type="EMBL" id="JTDY01003163">
    <property type="protein sequence ID" value="KOB70032.1"/>
    <property type="molecule type" value="Genomic_DNA"/>
</dbReference>
<dbReference type="PANTHER" id="PTHR22977:SF5">
    <property type="entry name" value="COX ASSEMBLY MITOCHONDRIAL PROTEIN HOMOLOG"/>
    <property type="match status" value="1"/>
</dbReference>
<dbReference type="Proteomes" id="UP000037510">
    <property type="component" value="Unassembled WGS sequence"/>
</dbReference>
<accession>A0A0L7L3J6</accession>
<dbReference type="PANTHER" id="PTHR22977">
    <property type="entry name" value="COX ASSEMBLY MITOCHONDRIAL PROTEIN"/>
    <property type="match status" value="1"/>
</dbReference>
<evidence type="ECO:0000313" key="5">
    <source>
        <dbReference type="EMBL" id="KOB70032.1"/>
    </source>
</evidence>
<dbReference type="InterPro" id="IPR013892">
    <property type="entry name" value="Cyt_c_biogenesis_Cmc1-like"/>
</dbReference>
<dbReference type="STRING" id="104452.A0A0L7L3J6"/>
<keyword evidence="2" id="KW-1015">Disulfide bond</keyword>
<evidence type="ECO:0000256" key="2">
    <source>
        <dbReference type="ARBA" id="ARBA00023157"/>
    </source>
</evidence>
<comment type="similarity">
    <text evidence="1 3">Belongs to the CMC family.</text>
</comment>
<keyword evidence="6" id="KW-1185">Reference proteome</keyword>
<reference evidence="5 6" key="1">
    <citation type="journal article" date="2015" name="Genome Biol. Evol.">
        <title>The genome of winter moth (Operophtera brumata) provides a genomic perspective on sexual dimorphism and phenology.</title>
        <authorList>
            <person name="Derks M.F."/>
            <person name="Smit S."/>
            <person name="Salis L."/>
            <person name="Schijlen E."/>
            <person name="Bossers A."/>
            <person name="Mateman C."/>
            <person name="Pijl A.S."/>
            <person name="de Ridder D."/>
            <person name="Groenen M.A."/>
            <person name="Visser M.E."/>
            <person name="Megens H.J."/>
        </authorList>
    </citation>
    <scope>NUCLEOTIDE SEQUENCE [LARGE SCALE GENOMIC DNA]</scope>
    <source>
        <strain evidence="5">WM2013NL</strain>
        <tissue evidence="5">Head and thorax</tissue>
    </source>
</reference>
<feature type="region of interest" description="Disordered" evidence="4">
    <location>
        <begin position="1"/>
        <end position="24"/>
    </location>
</feature>
<evidence type="ECO:0000313" key="6">
    <source>
        <dbReference type="Proteomes" id="UP000037510"/>
    </source>
</evidence>
<dbReference type="GO" id="GO:0005739">
    <property type="term" value="C:mitochondrion"/>
    <property type="evidence" value="ECO:0007669"/>
    <property type="project" value="UniProtKB-SubCell"/>
</dbReference>
<evidence type="ECO:0000256" key="3">
    <source>
        <dbReference type="RuleBase" id="RU364104"/>
    </source>
</evidence>
<comment type="caution">
    <text evidence="5">The sequence shown here is derived from an EMBL/GenBank/DDBJ whole genome shotgun (WGS) entry which is preliminary data.</text>
</comment>
<gene>
    <name evidence="5" type="ORF">OBRU01_16944</name>
</gene>
<comment type="subcellular location">
    <subcellularLocation>
        <location evidence="3">Mitochondrion</location>
    </subcellularLocation>
</comment>
<protein>
    <recommendedName>
        <fullName evidence="3">COX assembly mitochondrial protein</fullName>
    </recommendedName>
</protein>
<dbReference type="Pfam" id="PF08583">
    <property type="entry name" value="Cmc1"/>
    <property type="match status" value="1"/>
</dbReference>
<proteinExistence type="inferred from homology"/>
<sequence length="118" mass="13692">MSSNKSVLPSKYSEGPHGLGDPDDKTLRKVEVEVLIPKIIREKAKILKCVKEVSEFEQCCKDSSLLMVVKCRDQNTALKECLGSWYRNEEFKQFCTEEYLKDRSEYRKTGIKKPTRRA</sequence>